<name>A0AAV2S6P6_MEGNR</name>
<dbReference type="InterPro" id="IPR051223">
    <property type="entry name" value="Polycystin"/>
</dbReference>
<dbReference type="Proteomes" id="UP001497623">
    <property type="component" value="Unassembled WGS sequence"/>
</dbReference>
<reference evidence="8 9" key="1">
    <citation type="submission" date="2024-05" db="EMBL/GenBank/DDBJ databases">
        <authorList>
            <person name="Wallberg A."/>
        </authorList>
    </citation>
    <scope>NUCLEOTIDE SEQUENCE [LARGE SCALE GENOMIC DNA]</scope>
</reference>
<feature type="transmembrane region" description="Helical" evidence="6">
    <location>
        <begin position="126"/>
        <end position="146"/>
    </location>
</feature>
<evidence type="ECO:0000256" key="4">
    <source>
        <dbReference type="ARBA" id="ARBA00022989"/>
    </source>
</evidence>
<evidence type="ECO:0000256" key="3">
    <source>
        <dbReference type="ARBA" id="ARBA00022692"/>
    </source>
</evidence>
<feature type="domain" description="Polycystin cation channel PKD1/PKD2" evidence="7">
    <location>
        <begin position="35"/>
        <end position="255"/>
    </location>
</feature>
<evidence type="ECO:0000313" key="9">
    <source>
        <dbReference type="Proteomes" id="UP001497623"/>
    </source>
</evidence>
<keyword evidence="5 6" id="KW-0472">Membrane</keyword>
<keyword evidence="4 6" id="KW-1133">Transmembrane helix</keyword>
<dbReference type="GO" id="GO:0016020">
    <property type="term" value="C:membrane"/>
    <property type="evidence" value="ECO:0007669"/>
    <property type="project" value="UniProtKB-SubCell"/>
</dbReference>
<evidence type="ECO:0000256" key="2">
    <source>
        <dbReference type="ARBA" id="ARBA00007200"/>
    </source>
</evidence>
<dbReference type="GO" id="GO:0005262">
    <property type="term" value="F:calcium channel activity"/>
    <property type="evidence" value="ECO:0007669"/>
    <property type="project" value="TreeGrafter"/>
</dbReference>
<feature type="transmembrane region" description="Helical" evidence="6">
    <location>
        <begin position="36"/>
        <end position="55"/>
    </location>
</feature>
<dbReference type="EMBL" id="CAXKWB010044460">
    <property type="protein sequence ID" value="CAL4160704.1"/>
    <property type="molecule type" value="Genomic_DNA"/>
</dbReference>
<evidence type="ECO:0000313" key="8">
    <source>
        <dbReference type="EMBL" id="CAL4160704.1"/>
    </source>
</evidence>
<evidence type="ECO:0000256" key="1">
    <source>
        <dbReference type="ARBA" id="ARBA00004141"/>
    </source>
</evidence>
<proteinExistence type="inferred from homology"/>
<comment type="similarity">
    <text evidence="2">Belongs to the polycystin family.</text>
</comment>
<gene>
    <name evidence="8" type="ORF">MNOR_LOCUS32533</name>
</gene>
<dbReference type="GO" id="GO:0005509">
    <property type="term" value="F:calcium ion binding"/>
    <property type="evidence" value="ECO:0007669"/>
    <property type="project" value="InterPro"/>
</dbReference>
<evidence type="ECO:0000256" key="6">
    <source>
        <dbReference type="SAM" id="Phobius"/>
    </source>
</evidence>
<dbReference type="PRINTS" id="PR01433">
    <property type="entry name" value="POLYCYSTIN2"/>
</dbReference>
<evidence type="ECO:0000256" key="5">
    <source>
        <dbReference type="ARBA" id="ARBA00023136"/>
    </source>
</evidence>
<keyword evidence="3 6" id="KW-0812">Transmembrane</keyword>
<feature type="transmembrane region" description="Helical" evidence="6">
    <location>
        <begin position="166"/>
        <end position="188"/>
    </location>
</feature>
<dbReference type="InterPro" id="IPR003915">
    <property type="entry name" value="PKD_2"/>
</dbReference>
<dbReference type="AlphaFoldDB" id="A0AAV2S6P6"/>
<dbReference type="GO" id="GO:0050982">
    <property type="term" value="P:detection of mechanical stimulus"/>
    <property type="evidence" value="ECO:0007669"/>
    <property type="project" value="TreeGrafter"/>
</dbReference>
<dbReference type="InterPro" id="IPR013122">
    <property type="entry name" value="PKD1_2_channel"/>
</dbReference>
<evidence type="ECO:0000259" key="7">
    <source>
        <dbReference type="Pfam" id="PF08016"/>
    </source>
</evidence>
<dbReference type="PANTHER" id="PTHR10877">
    <property type="entry name" value="POLYCYSTIN FAMILY MEMBER"/>
    <property type="match status" value="1"/>
</dbReference>
<protein>
    <recommendedName>
        <fullName evidence="7">Polycystin cation channel PKD1/PKD2 domain-containing protein</fullName>
    </recommendedName>
</protein>
<feature type="transmembrane region" description="Helical" evidence="6">
    <location>
        <begin position="76"/>
        <end position="94"/>
    </location>
</feature>
<organism evidence="8 9">
    <name type="scientific">Meganyctiphanes norvegica</name>
    <name type="common">Northern krill</name>
    <name type="synonym">Thysanopoda norvegica</name>
    <dbReference type="NCBI Taxonomy" id="48144"/>
    <lineage>
        <taxon>Eukaryota</taxon>
        <taxon>Metazoa</taxon>
        <taxon>Ecdysozoa</taxon>
        <taxon>Arthropoda</taxon>
        <taxon>Crustacea</taxon>
        <taxon>Multicrustacea</taxon>
        <taxon>Malacostraca</taxon>
        <taxon>Eumalacostraca</taxon>
        <taxon>Eucarida</taxon>
        <taxon>Euphausiacea</taxon>
        <taxon>Euphausiidae</taxon>
        <taxon>Meganyctiphanes</taxon>
    </lineage>
</organism>
<feature type="transmembrane region" description="Helical" evidence="6">
    <location>
        <begin position="227"/>
        <end position="252"/>
    </location>
</feature>
<sequence>MFGLASVMAEFQPGGGIKPYWRFDATRMLKAEGTFGFFYLLNEIGFILGIIYFNFKEFWKCYKAGPCVYFRGYWNMAEVLVIVVAYGAMGIYALRYVELQRLLDIFDKTYGNGYIRMEYAATLDFYFIYAMGFIAFLSTLKLIKLLQFNNRLKLLGDTIGHCWNDLRFFMVSFFISFFAFTSVFFFMFNIQLEDFADMLKACQMCFSMMLGKFDFESMTRANALAPFLFFVFSVSTSMVLINLMLTIIMSAFSEVKAILLNRKNKYDIMDFVVFKTRVLLGMDIEPKLNNITHPVHTNIKDKKDDEEFPDKVNMLLAYINDTYFHGQLDLKNTQALKTAVHRDMAKSGMARSGKRSASRSASFDRMFGDDIGVTPNFTHSAASWGRSTSA</sequence>
<dbReference type="Pfam" id="PF08016">
    <property type="entry name" value="PKD_channel"/>
    <property type="match status" value="1"/>
</dbReference>
<dbReference type="PANTHER" id="PTHR10877:SF150">
    <property type="entry name" value="REJ DOMAIN-CONTAINING PROTEIN"/>
    <property type="match status" value="1"/>
</dbReference>
<accession>A0AAV2S6P6</accession>
<comment type="subcellular location">
    <subcellularLocation>
        <location evidence="1">Membrane</location>
        <topology evidence="1">Multi-pass membrane protein</topology>
    </subcellularLocation>
</comment>
<keyword evidence="9" id="KW-1185">Reference proteome</keyword>
<comment type="caution">
    <text evidence="8">The sequence shown here is derived from an EMBL/GenBank/DDBJ whole genome shotgun (WGS) entry which is preliminary data.</text>
</comment>